<sequence>MRLDPTPFFSVTPYCDESVGGYMLRISEVNLGWSAQHLLQAVFGSKSRFTFEKAGALADFCRSDPASVCELSGYWRLRDGIDESMIGEWWIPRRPHVVRSCSALCPVCLDETPYSKAIWDVALVSCCPCHRTMLVDRCPQCGLLVSIRRNKVCQCRCGHDYRSIKPVLVSCDAVEIARDIQNDIWRNAGSDLLSEIDVVNKISAQTNLLSTLQYFWFFGATFPTLVAGIPTRGQSTMSKIRAISVCDEAVKIMRDWPGSFFYRLDRLHRTRSRRDAEMVDRVLRAVWAQIVALTSRGDVIDMRGAFVAYVRSYVAKKARNNSLKICLNQKGVAIWLIDFINYVIKLSHYGAEAQRPMSIRPRD</sequence>
<dbReference type="Pfam" id="PF06527">
    <property type="entry name" value="TniQ"/>
    <property type="match status" value="1"/>
</dbReference>
<organism evidence="2 3">
    <name type="scientific">Burkholderia orbicola (strain MC0-3)</name>
    <dbReference type="NCBI Taxonomy" id="406425"/>
    <lineage>
        <taxon>Bacteria</taxon>
        <taxon>Pseudomonadati</taxon>
        <taxon>Pseudomonadota</taxon>
        <taxon>Betaproteobacteria</taxon>
        <taxon>Burkholderiales</taxon>
        <taxon>Burkholderiaceae</taxon>
        <taxon>Burkholderia</taxon>
        <taxon>Burkholderia cepacia complex</taxon>
        <taxon>Burkholderia orbicola</taxon>
    </lineage>
</organism>
<dbReference type="InterPro" id="IPR009492">
    <property type="entry name" value="TniQ"/>
</dbReference>
<gene>
    <name evidence="2" type="ordered locus">Bcenmc03_5058</name>
</gene>
<name>B1K6A3_BURO0</name>
<proteinExistence type="predicted"/>
<reference evidence="3" key="1">
    <citation type="submission" date="2008-02" db="EMBL/GenBank/DDBJ databases">
        <title>Complete sequence of chromosome 2 of Burkholderia cenocepacia MC0-3.</title>
        <authorList>
            <person name="Copeland A."/>
            <person name="Lucas S."/>
            <person name="Lapidus A."/>
            <person name="Barry K."/>
            <person name="Bruce D."/>
            <person name="Goodwin L."/>
            <person name="Glavina del Rio T."/>
            <person name="Dalin E."/>
            <person name="Tice H."/>
            <person name="Pitluck S."/>
            <person name="Chain P."/>
            <person name="Malfatti S."/>
            <person name="Shin M."/>
            <person name="Vergez L."/>
            <person name="Schmutz J."/>
            <person name="Larimer F."/>
            <person name="Land M."/>
            <person name="Hauser L."/>
            <person name="Kyrpides N."/>
            <person name="Mikhailova N."/>
            <person name="Tiedje J."/>
            <person name="Richardson P."/>
        </authorList>
    </citation>
    <scope>NUCLEOTIDE SEQUENCE [LARGE SCALE GENOMIC DNA]</scope>
    <source>
        <strain evidence="3">MC0-3</strain>
    </source>
</reference>
<evidence type="ECO:0000313" key="3">
    <source>
        <dbReference type="Proteomes" id="UP000002169"/>
    </source>
</evidence>
<evidence type="ECO:0000313" key="2">
    <source>
        <dbReference type="EMBL" id="ACA94188.1"/>
    </source>
</evidence>
<evidence type="ECO:0000259" key="1">
    <source>
        <dbReference type="Pfam" id="PF06527"/>
    </source>
</evidence>
<dbReference type="Proteomes" id="UP000002169">
    <property type="component" value="Chromosome 2"/>
</dbReference>
<protein>
    <recommendedName>
        <fullName evidence="1">TniQ domain-containing protein</fullName>
    </recommendedName>
</protein>
<dbReference type="HOGENOM" id="CLU_887609_0_0_4"/>
<feature type="domain" description="TniQ" evidence="1">
    <location>
        <begin position="10"/>
        <end position="134"/>
    </location>
</feature>
<dbReference type="EMBL" id="CP000959">
    <property type="protein sequence ID" value="ACA94188.1"/>
    <property type="molecule type" value="Genomic_DNA"/>
</dbReference>
<accession>B1K6A3</accession>
<dbReference type="KEGG" id="bcm:Bcenmc03_5058"/>
<dbReference type="AlphaFoldDB" id="B1K6A3"/>